<sequence>MLNLTYKTSQNQKVEFIESGLVIEEFGRLNNYAIESKKYVMDEPRFSFTQYLEKRAQTFPSWLRLTPDQA</sequence>
<proteinExistence type="predicted"/>
<comment type="caution">
    <text evidence="1">The sequence shown here is derived from an EMBL/GenBank/DDBJ whole genome shotgun (WGS) entry which is preliminary data.</text>
</comment>
<evidence type="ECO:0000313" key="1">
    <source>
        <dbReference type="EMBL" id="NMG20756.1"/>
    </source>
</evidence>
<dbReference type="EMBL" id="QMEB01000113">
    <property type="protein sequence ID" value="NMG20756.1"/>
    <property type="molecule type" value="Genomic_DNA"/>
</dbReference>
<keyword evidence="2" id="KW-1185">Reference proteome</keyword>
<name>A0ABX1PA20_9CYAN</name>
<accession>A0ABX1PA20</accession>
<protein>
    <submittedName>
        <fullName evidence="1">Uncharacterized protein</fullName>
    </submittedName>
</protein>
<reference evidence="1 2" key="1">
    <citation type="submission" date="2018-06" db="EMBL/GenBank/DDBJ databases">
        <title>Comparative genomics of Brasilonema spp. strains.</title>
        <authorList>
            <person name="Alvarenga D.O."/>
            <person name="Fiore M.F."/>
            <person name="Varani A.M."/>
        </authorList>
    </citation>
    <scope>NUCLEOTIDE SEQUENCE [LARGE SCALE GENOMIC DNA]</scope>
    <source>
        <strain evidence="1 2">SPC951</strain>
    </source>
</reference>
<gene>
    <name evidence="1" type="ORF">DP116_15315</name>
</gene>
<organism evidence="1 2">
    <name type="scientific">Brasilonema bromeliae SPC951</name>
    <dbReference type="NCBI Taxonomy" id="385972"/>
    <lineage>
        <taxon>Bacteria</taxon>
        <taxon>Bacillati</taxon>
        <taxon>Cyanobacteriota</taxon>
        <taxon>Cyanophyceae</taxon>
        <taxon>Nostocales</taxon>
        <taxon>Scytonemataceae</taxon>
        <taxon>Brasilonema</taxon>
        <taxon>Bromeliae group (in: Brasilonema)</taxon>
    </lineage>
</organism>
<evidence type="ECO:0000313" key="2">
    <source>
        <dbReference type="Proteomes" id="UP000718564"/>
    </source>
</evidence>
<dbReference type="Proteomes" id="UP000718564">
    <property type="component" value="Unassembled WGS sequence"/>
</dbReference>